<evidence type="ECO:0000313" key="2">
    <source>
        <dbReference type="EMBL" id="MBD2505089.1"/>
    </source>
</evidence>
<dbReference type="RefSeq" id="WP_190479554.1">
    <property type="nucleotide sequence ID" value="NZ_JACJSG010000069.1"/>
</dbReference>
<dbReference type="Proteomes" id="UP000661112">
    <property type="component" value="Unassembled WGS sequence"/>
</dbReference>
<gene>
    <name evidence="2" type="ORF">H6G83_31565</name>
</gene>
<dbReference type="EMBL" id="JACJSG010000069">
    <property type="protein sequence ID" value="MBD2505089.1"/>
    <property type="molecule type" value="Genomic_DNA"/>
</dbReference>
<proteinExistence type="predicted"/>
<comment type="caution">
    <text evidence="2">The sequence shown here is derived from an EMBL/GenBank/DDBJ whole genome shotgun (WGS) entry which is preliminary data.</text>
</comment>
<accession>A0ABR8DDA1</accession>
<evidence type="ECO:0000256" key="1">
    <source>
        <dbReference type="SAM" id="MobiDB-lite"/>
    </source>
</evidence>
<feature type="region of interest" description="Disordered" evidence="1">
    <location>
        <begin position="1"/>
        <end position="21"/>
    </location>
</feature>
<evidence type="ECO:0000313" key="3">
    <source>
        <dbReference type="Proteomes" id="UP000661112"/>
    </source>
</evidence>
<name>A0ABR8DDA1_9NOST</name>
<organism evidence="2 3">
    <name type="scientific">Anabaena azotica FACHB-119</name>
    <dbReference type="NCBI Taxonomy" id="947527"/>
    <lineage>
        <taxon>Bacteria</taxon>
        <taxon>Bacillati</taxon>
        <taxon>Cyanobacteriota</taxon>
        <taxon>Cyanophyceae</taxon>
        <taxon>Nostocales</taxon>
        <taxon>Nostocaceae</taxon>
        <taxon>Anabaena</taxon>
        <taxon>Anabaena azotica</taxon>
    </lineage>
</organism>
<sequence>MSKTQMPISKPQGKFVSPSDFKDKLNSVSSKAKQAVESVEANKLSEAQAKMSELKTVWAEVAPTVYAVSESGHKNLQRSITLADNAIQKSEERTISLTYLYQTSRTSRAIARTLGDGNAYSKRSAPELCQEFTCQ</sequence>
<protein>
    <submittedName>
        <fullName evidence="2">Uncharacterized protein</fullName>
    </submittedName>
</protein>
<keyword evidence="3" id="KW-1185">Reference proteome</keyword>
<reference evidence="2 3" key="1">
    <citation type="journal article" date="2020" name="ISME J.">
        <title>Comparative genomics reveals insights into cyanobacterial evolution and habitat adaptation.</title>
        <authorList>
            <person name="Chen M.Y."/>
            <person name="Teng W.K."/>
            <person name="Zhao L."/>
            <person name="Hu C.X."/>
            <person name="Zhou Y.K."/>
            <person name="Han B.P."/>
            <person name="Song L.R."/>
            <person name="Shu W.S."/>
        </authorList>
    </citation>
    <scope>NUCLEOTIDE SEQUENCE [LARGE SCALE GENOMIC DNA]</scope>
    <source>
        <strain evidence="2 3">FACHB-119</strain>
    </source>
</reference>